<accession>A0A848B2N7</accession>
<keyword evidence="2" id="KW-0436">Ligase</keyword>
<dbReference type="SUPFAM" id="SSF52374">
    <property type="entry name" value="Nucleotidylyl transferase"/>
    <property type="match status" value="1"/>
</dbReference>
<dbReference type="HAMAP" id="MF_01539">
    <property type="entry name" value="TmcAL"/>
    <property type="match status" value="1"/>
</dbReference>
<dbReference type="GO" id="GO:0000049">
    <property type="term" value="F:tRNA binding"/>
    <property type="evidence" value="ECO:0007669"/>
    <property type="project" value="UniProtKB-KW"/>
</dbReference>
<feature type="binding site" evidence="2">
    <location>
        <position position="105"/>
    </location>
    <ligand>
        <name>ATP</name>
        <dbReference type="ChEBI" id="CHEBI:30616"/>
    </ligand>
</feature>
<comment type="similarity">
    <text evidence="2">Belongs to the TmcAL family.</text>
</comment>
<keyword evidence="2" id="KW-0963">Cytoplasm</keyword>
<protein>
    <recommendedName>
        <fullName evidence="2">tRNA(Met) cytidine acetate ligase</fullName>
        <ecNumber evidence="2">6.3.4.-</ecNumber>
    </recommendedName>
</protein>
<keyword evidence="2" id="KW-0547">Nucleotide-binding</keyword>
<dbReference type="AlphaFoldDB" id="A0A848B2N7"/>
<keyword evidence="2" id="KW-0820">tRNA-binding</keyword>
<dbReference type="PANTHER" id="PTHR37825">
    <property type="entry name" value="TRNA(MET) CYTIDINE ACETATE LIGASE"/>
    <property type="match status" value="1"/>
</dbReference>
<keyword evidence="2" id="KW-0067">ATP-binding</keyword>
<keyword evidence="1 2" id="KW-0819">tRNA processing</keyword>
<evidence type="ECO:0000256" key="2">
    <source>
        <dbReference type="HAMAP-Rule" id="MF_01539"/>
    </source>
</evidence>
<reference evidence="3 4" key="1">
    <citation type="submission" date="2020-04" db="EMBL/GenBank/DDBJ databases">
        <authorList>
            <person name="Hitch T.C.A."/>
            <person name="Wylensek D."/>
            <person name="Clavel T."/>
        </authorList>
    </citation>
    <scope>NUCLEOTIDE SEQUENCE [LARGE SCALE GENOMIC DNA]</scope>
    <source>
        <strain evidence="3 4">PG-130-P53-12</strain>
    </source>
</reference>
<dbReference type="Gene3D" id="3.40.50.620">
    <property type="entry name" value="HUPs"/>
    <property type="match status" value="1"/>
</dbReference>
<evidence type="ECO:0000313" key="3">
    <source>
        <dbReference type="EMBL" id="NMD98153.1"/>
    </source>
</evidence>
<evidence type="ECO:0000313" key="4">
    <source>
        <dbReference type="Proteomes" id="UP000543804"/>
    </source>
</evidence>
<gene>
    <name evidence="2" type="primary">tmcAL</name>
    <name evidence="3" type="ORF">HF878_01450</name>
</gene>
<dbReference type="GO" id="GO:0016879">
    <property type="term" value="F:ligase activity, forming carbon-nitrogen bonds"/>
    <property type="evidence" value="ECO:0007669"/>
    <property type="project" value="UniProtKB-UniRule"/>
</dbReference>
<dbReference type="InterPro" id="IPR014729">
    <property type="entry name" value="Rossmann-like_a/b/a_fold"/>
</dbReference>
<keyword evidence="3" id="KW-0808">Transferase</keyword>
<dbReference type="EMBL" id="JABAFA010000001">
    <property type="protein sequence ID" value="NMD98153.1"/>
    <property type="molecule type" value="Genomic_DNA"/>
</dbReference>
<dbReference type="GO" id="GO:0005524">
    <property type="term" value="F:ATP binding"/>
    <property type="evidence" value="ECO:0007669"/>
    <property type="project" value="UniProtKB-KW"/>
</dbReference>
<dbReference type="PANTHER" id="PTHR37825:SF1">
    <property type="entry name" value="TRNA(MET) CYTIDINE ACETATE LIGASE"/>
    <property type="match status" value="1"/>
</dbReference>
<feature type="binding site" evidence="2">
    <location>
        <position position="188"/>
    </location>
    <ligand>
        <name>ATP</name>
        <dbReference type="ChEBI" id="CHEBI:30616"/>
    </ligand>
</feature>
<dbReference type="GO" id="GO:0016740">
    <property type="term" value="F:transferase activity"/>
    <property type="evidence" value="ECO:0007669"/>
    <property type="project" value="UniProtKB-KW"/>
</dbReference>
<dbReference type="Proteomes" id="UP000543804">
    <property type="component" value="Unassembled WGS sequence"/>
</dbReference>
<feature type="binding site" evidence="2">
    <location>
        <begin position="10"/>
        <end position="23"/>
    </location>
    <ligand>
        <name>ATP</name>
        <dbReference type="ChEBI" id="CHEBI:30616"/>
    </ligand>
</feature>
<evidence type="ECO:0000256" key="1">
    <source>
        <dbReference type="ARBA" id="ARBA00022694"/>
    </source>
</evidence>
<dbReference type="RefSeq" id="WP_170076962.1">
    <property type="nucleotide sequence ID" value="NZ_JABAFA010000001.1"/>
</dbReference>
<organism evidence="3 4">
    <name type="scientific">Selenomonas bovis</name>
    <dbReference type="NCBI Taxonomy" id="416586"/>
    <lineage>
        <taxon>Bacteria</taxon>
        <taxon>Bacillati</taxon>
        <taxon>Bacillota</taxon>
        <taxon>Negativicutes</taxon>
        <taxon>Selenomonadales</taxon>
        <taxon>Selenomonadaceae</taxon>
        <taxon>Selenomonas</taxon>
    </lineage>
</organism>
<comment type="function">
    <text evidence="2">Catalyzes the formation of N(4)-acetylcytidine (ac(4)C) at the wobble position of elongator tRNA(Met), using acetate and ATP as substrates. First activates an acetate ion to form acetyladenylate (Ac-AMP) and then transfers the acetyl group to tRNA to form ac(4)C34.</text>
</comment>
<keyword evidence="4" id="KW-1185">Reference proteome</keyword>
<dbReference type="GO" id="GO:0005737">
    <property type="term" value="C:cytoplasm"/>
    <property type="evidence" value="ECO:0007669"/>
    <property type="project" value="UniProtKB-SubCell"/>
</dbReference>
<name>A0A848B2N7_9FIRM</name>
<dbReference type="InterPro" id="IPR008513">
    <property type="entry name" value="tRNA(Met)_cyd_acetate_ligase"/>
</dbReference>
<sequence length="436" mass="48207">MFTSPVIGIIAEYNPFHNGHAYQIRRVRAQFPGAQIVTIMSGSFTQRGEAAILDKWQRAELAVENGSDLVLELPYAFACRSAQHFAAGGVRMLSALGCATHLAFGAETDHLATLSAIAHTIDSPEIQAALHMGITDGLPYAAALTSALAASFPDCGDLVHQPNNILAIEYLRAIRQFAPGLQPLLIPRCGAGYHEQALSCHYASASGIRSELTHANLPVPFATTPPDWKALAEVMPQNTLVMLKSIFPSRYPQQEFLYRALLARLHVIAECDLQDTADMREGLEHRLLRAVHIATSWQEYLYHLGTRRYPFSSLSRILLHILMGFTQREAKYCATCGPAYLRVLAAKAGSGTSLLHAAKRTARLPILTKIGNYLNDKERRKPLKDLSPLQRMLCLDLRATELRELTLPQPDLASRDYLESPRISTHHIEKASDKNS</sequence>
<proteinExistence type="inferred from homology"/>
<feature type="binding site" evidence="2">
    <location>
        <position position="163"/>
    </location>
    <ligand>
        <name>ATP</name>
        <dbReference type="ChEBI" id="CHEBI:30616"/>
    </ligand>
</feature>
<keyword evidence="2" id="KW-0694">RNA-binding</keyword>
<dbReference type="Pfam" id="PF05636">
    <property type="entry name" value="HIGH_NTase1"/>
    <property type="match status" value="1"/>
</dbReference>
<comment type="caution">
    <text evidence="3">The sequence shown here is derived from an EMBL/GenBank/DDBJ whole genome shotgun (WGS) entry which is preliminary data.</text>
</comment>
<comment type="subcellular location">
    <subcellularLocation>
        <location evidence="2">Cytoplasm</location>
    </subcellularLocation>
</comment>
<comment type="catalytic activity">
    <reaction evidence="2">
        <text>cytidine(34) in elongator tRNA(Met) + acetate + ATP = N(4)-acetylcytidine(34) in elongator tRNA(Met) + AMP + diphosphate</text>
        <dbReference type="Rhea" id="RHEA:58144"/>
        <dbReference type="Rhea" id="RHEA-COMP:10693"/>
        <dbReference type="Rhea" id="RHEA-COMP:10694"/>
        <dbReference type="ChEBI" id="CHEBI:30089"/>
        <dbReference type="ChEBI" id="CHEBI:30616"/>
        <dbReference type="ChEBI" id="CHEBI:33019"/>
        <dbReference type="ChEBI" id="CHEBI:74900"/>
        <dbReference type="ChEBI" id="CHEBI:82748"/>
        <dbReference type="ChEBI" id="CHEBI:456215"/>
    </reaction>
</comment>
<dbReference type="EC" id="6.3.4.-" evidence="2"/>
<dbReference type="GO" id="GO:0006400">
    <property type="term" value="P:tRNA modification"/>
    <property type="evidence" value="ECO:0007669"/>
    <property type="project" value="UniProtKB-UniRule"/>
</dbReference>
<comment type="caution">
    <text evidence="2">Lacks conserved residue(s) required for the propagation of feature annotation.</text>
</comment>